<protein>
    <submittedName>
        <fullName evidence="2">DUF4446 family protein</fullName>
    </submittedName>
</protein>
<reference evidence="2" key="1">
    <citation type="journal article" date="2021" name="PeerJ">
        <title>Extensive microbial diversity within the chicken gut microbiome revealed by metagenomics and culture.</title>
        <authorList>
            <person name="Gilroy R."/>
            <person name="Ravi A."/>
            <person name="Getino M."/>
            <person name="Pursley I."/>
            <person name="Horton D.L."/>
            <person name="Alikhan N.F."/>
            <person name="Baker D."/>
            <person name="Gharbi K."/>
            <person name="Hall N."/>
            <person name="Watson M."/>
            <person name="Adriaenssens E.M."/>
            <person name="Foster-Nyarko E."/>
            <person name="Jarju S."/>
            <person name="Secka A."/>
            <person name="Antonio M."/>
            <person name="Oren A."/>
            <person name="Chaudhuri R.R."/>
            <person name="La Ragione R."/>
            <person name="Hildebrand F."/>
            <person name="Pallen M.J."/>
        </authorList>
    </citation>
    <scope>NUCLEOTIDE SEQUENCE</scope>
    <source>
        <strain evidence="2">CHK195-6426</strain>
    </source>
</reference>
<feature type="transmembrane region" description="Helical" evidence="1">
    <location>
        <begin position="20"/>
        <end position="44"/>
    </location>
</feature>
<dbReference type="Proteomes" id="UP000824265">
    <property type="component" value="Unassembled WGS sequence"/>
</dbReference>
<evidence type="ECO:0000313" key="3">
    <source>
        <dbReference type="Proteomes" id="UP000824265"/>
    </source>
</evidence>
<keyword evidence="1" id="KW-0812">Transmembrane</keyword>
<organism evidence="2 3">
    <name type="scientific">Candidatus Acetatifactor stercoripullorum</name>
    <dbReference type="NCBI Taxonomy" id="2838414"/>
    <lineage>
        <taxon>Bacteria</taxon>
        <taxon>Bacillati</taxon>
        <taxon>Bacillota</taxon>
        <taxon>Clostridia</taxon>
        <taxon>Lachnospirales</taxon>
        <taxon>Lachnospiraceae</taxon>
        <taxon>Acetatifactor</taxon>
    </lineage>
</organism>
<sequence length="176" mass="19493">MSANYSNFLNQIGLGAFDLGYLLIGMAILAVLLLIFIVISVILLRKIGKMKKRLDQFLTGKDGGSLEQDIVALFEDNKSLKEIAEKNKKDIRTLYRNMESAFQKIGLVKYDAFNQMGGQLSFCLALLDENNNGFIINSVHSTEGCYSYTKEIKGGESSISLGKEEEEALSMAMGEI</sequence>
<gene>
    <name evidence="2" type="ORF">H9742_04415</name>
</gene>
<dbReference type="AlphaFoldDB" id="A0A9D1R4M2"/>
<keyword evidence="1" id="KW-1133">Transmembrane helix</keyword>
<dbReference type="Pfam" id="PF14584">
    <property type="entry name" value="DUF4446"/>
    <property type="match status" value="1"/>
</dbReference>
<dbReference type="EMBL" id="DXGH01000025">
    <property type="protein sequence ID" value="HIW80765.1"/>
    <property type="molecule type" value="Genomic_DNA"/>
</dbReference>
<dbReference type="InterPro" id="IPR027981">
    <property type="entry name" value="DUF4446"/>
</dbReference>
<name>A0A9D1R4M2_9FIRM</name>
<reference evidence="2" key="2">
    <citation type="submission" date="2021-04" db="EMBL/GenBank/DDBJ databases">
        <authorList>
            <person name="Gilroy R."/>
        </authorList>
    </citation>
    <scope>NUCLEOTIDE SEQUENCE</scope>
    <source>
        <strain evidence="2">CHK195-6426</strain>
    </source>
</reference>
<evidence type="ECO:0000313" key="2">
    <source>
        <dbReference type="EMBL" id="HIW80765.1"/>
    </source>
</evidence>
<accession>A0A9D1R4M2</accession>
<keyword evidence="1" id="KW-0472">Membrane</keyword>
<evidence type="ECO:0000256" key="1">
    <source>
        <dbReference type="SAM" id="Phobius"/>
    </source>
</evidence>
<proteinExistence type="predicted"/>
<comment type="caution">
    <text evidence="2">The sequence shown here is derived from an EMBL/GenBank/DDBJ whole genome shotgun (WGS) entry which is preliminary data.</text>
</comment>